<evidence type="ECO:0000313" key="3">
    <source>
        <dbReference type="EMBL" id="OOO65951.1"/>
    </source>
</evidence>
<comment type="caution">
    <text evidence="3">The sequence shown here is derived from an EMBL/GenBank/DDBJ whole genome shotgun (WGS) entry which is preliminary data.</text>
</comment>
<dbReference type="GO" id="GO:0046983">
    <property type="term" value="F:protein dimerization activity"/>
    <property type="evidence" value="ECO:0007669"/>
    <property type="project" value="InterPro"/>
</dbReference>
<dbReference type="EMBL" id="MRAD01000005">
    <property type="protein sequence ID" value="OOO62469.1"/>
    <property type="molecule type" value="Genomic_DNA"/>
</dbReference>
<evidence type="ECO:0000256" key="1">
    <source>
        <dbReference type="SAM" id="Coils"/>
    </source>
</evidence>
<keyword evidence="1" id="KW-0175">Coiled coil</keyword>
<reference evidence="2 4" key="1">
    <citation type="submission" date="2016-12" db="EMBL/GenBank/DDBJ databases">
        <title>Clostridium tepidum sp. nov., a close relative of Clostridium sporogenes and Clostridium botulinum Group I.</title>
        <authorList>
            <person name="Dobritsa A.P."/>
            <person name="Kutumbaka K."/>
            <person name="Werner K."/>
            <person name="Samadpour M."/>
        </authorList>
    </citation>
    <scope>NUCLEOTIDE SEQUENCE [LARGE SCALE GENOMIC DNA]</scope>
    <source>
        <strain evidence="2 4">PE</strain>
    </source>
</reference>
<dbReference type="EMBL" id="MRAE01000016">
    <property type="protein sequence ID" value="OOO65951.1"/>
    <property type="molecule type" value="Genomic_DNA"/>
</dbReference>
<organism evidence="3 5">
    <name type="scientific">Clostridium tepidum</name>
    <dbReference type="NCBI Taxonomy" id="1962263"/>
    <lineage>
        <taxon>Bacteria</taxon>
        <taxon>Bacillati</taxon>
        <taxon>Bacillota</taxon>
        <taxon>Clostridia</taxon>
        <taxon>Eubacteriales</taxon>
        <taxon>Clostridiaceae</taxon>
        <taxon>Clostridium</taxon>
    </lineage>
</organism>
<dbReference type="Pfam" id="PF09388">
    <property type="entry name" value="SpoOE-like"/>
    <property type="match status" value="1"/>
</dbReference>
<keyword evidence="4" id="KW-1185">Reference proteome</keyword>
<dbReference type="SUPFAM" id="SSF140500">
    <property type="entry name" value="BAS1536-like"/>
    <property type="match status" value="1"/>
</dbReference>
<protein>
    <submittedName>
        <fullName evidence="3">Aspartyl-phosphate phosphatase Spo0E family protein</fullName>
    </submittedName>
</protein>
<proteinExistence type="predicted"/>
<dbReference type="InterPro" id="IPR036638">
    <property type="entry name" value="HLH_DNA-bd_sf"/>
</dbReference>
<gene>
    <name evidence="2" type="ORF">BS637_06425</name>
    <name evidence="3" type="ORF">BS638_07830</name>
</gene>
<dbReference type="OrthoDB" id="1757123at2"/>
<dbReference type="RefSeq" id="WP_078023933.1">
    <property type="nucleotide sequence ID" value="NZ_JADPGM010000009.1"/>
</dbReference>
<reference evidence="3 5" key="2">
    <citation type="submission" date="2016-12" db="EMBL/GenBank/DDBJ databases">
        <title>Clostridium tepidum sp. nov., a close relative of Clostridium sporogenes and Clostridium botulinum Group I.</title>
        <authorList>
            <person name="Dobritsa A.P."/>
            <person name="Kutumbaka K.K."/>
            <person name="Werner K."/>
            <person name="Wiedmann M."/>
            <person name="Asmus A."/>
            <person name="Samadpour M."/>
        </authorList>
    </citation>
    <scope>NUCLEOTIDE SEQUENCE [LARGE SCALE GENOMIC DNA]</scope>
    <source>
        <strain evidence="3 5">IEH 97212</strain>
    </source>
</reference>
<feature type="coiled-coil region" evidence="1">
    <location>
        <begin position="1"/>
        <end position="31"/>
    </location>
</feature>
<sequence>MSEIEDLLKDIDTLKEQLNELINKKQDNLTDPEVVEASKILNAALNKYNKFIDEKLKE</sequence>
<evidence type="ECO:0000313" key="2">
    <source>
        <dbReference type="EMBL" id="OOO62469.1"/>
    </source>
</evidence>
<dbReference type="InterPro" id="IPR037208">
    <property type="entry name" value="Spo0E-like_sf"/>
</dbReference>
<accession>A0A1S9I6J1</accession>
<evidence type="ECO:0000313" key="4">
    <source>
        <dbReference type="Proteomes" id="UP000190206"/>
    </source>
</evidence>
<dbReference type="Gene3D" id="4.10.280.10">
    <property type="entry name" value="Helix-loop-helix DNA-binding domain"/>
    <property type="match status" value="1"/>
</dbReference>
<dbReference type="GO" id="GO:0043937">
    <property type="term" value="P:regulation of sporulation"/>
    <property type="evidence" value="ECO:0007669"/>
    <property type="project" value="InterPro"/>
</dbReference>
<dbReference type="AlphaFoldDB" id="A0A1S9I6J1"/>
<dbReference type="Proteomes" id="UP000190256">
    <property type="component" value="Unassembled WGS sequence"/>
</dbReference>
<dbReference type="Proteomes" id="UP000190206">
    <property type="component" value="Unassembled WGS sequence"/>
</dbReference>
<name>A0A1S9I6J1_9CLOT</name>
<evidence type="ECO:0000313" key="5">
    <source>
        <dbReference type="Proteomes" id="UP000190256"/>
    </source>
</evidence>
<dbReference type="InterPro" id="IPR018540">
    <property type="entry name" value="Spo0E-like"/>
</dbReference>